<protein>
    <recommendedName>
        <fullName evidence="3">TIGR02281 family clan AA aspartic protease</fullName>
    </recommendedName>
</protein>
<evidence type="ECO:0008006" key="3">
    <source>
        <dbReference type="Google" id="ProtNLM"/>
    </source>
</evidence>
<dbReference type="Gene3D" id="2.40.70.10">
    <property type="entry name" value="Acid Proteases"/>
    <property type="match status" value="1"/>
</dbReference>
<dbReference type="STRING" id="96773.Tchl_2531"/>
<dbReference type="GO" id="GO:0006508">
    <property type="term" value="P:proteolysis"/>
    <property type="evidence" value="ECO:0007669"/>
    <property type="project" value="InterPro"/>
</dbReference>
<reference evidence="1 2" key="1">
    <citation type="submission" date="2016-12" db="EMBL/GenBank/DDBJ databases">
        <title>Complete genome sequence of Thauera chlorobenzoica, a Betaproteobacterium degrading haloaromatics anaerobically to CO2 and halides.</title>
        <authorList>
            <person name="Goris T."/>
            <person name="Mergelsberg M."/>
            <person name="Boll M."/>
        </authorList>
    </citation>
    <scope>NUCLEOTIDE SEQUENCE [LARGE SCALE GENOMIC DNA]</scope>
    <source>
        <strain evidence="1 2">3CB1</strain>
    </source>
</reference>
<dbReference type="InterPro" id="IPR021109">
    <property type="entry name" value="Peptidase_aspartic_dom_sf"/>
</dbReference>
<sequence>MRRAALVLAVGVAVFPAHGRGPADVLLGGVFGSKAVLVIDGGLPQTLAVGQLSAEGVRLLAAGESTAVVEHEGAVIHLRLGEFGVRAARHEGGGRSFSVQADAQGHFFAPGKVNGVDVEMLVDTGATLVSMGRAHADRLGLNYSAARRVAAASASGTVGGWVVRLERVEVAALRLQDVEALVLDSELPYVLLGMSFLNRVQWQRDGRTLRFARQDD</sequence>
<gene>
    <name evidence="1" type="ORF">Tchl_2531</name>
</gene>
<dbReference type="InterPro" id="IPR034122">
    <property type="entry name" value="Retropepsin-like_bacterial"/>
</dbReference>
<dbReference type="NCBIfam" id="TIGR02281">
    <property type="entry name" value="clan_AA_DTGA"/>
    <property type="match status" value="1"/>
</dbReference>
<evidence type="ECO:0000313" key="1">
    <source>
        <dbReference type="EMBL" id="APR05357.1"/>
    </source>
</evidence>
<dbReference type="InterPro" id="IPR001969">
    <property type="entry name" value="Aspartic_peptidase_AS"/>
</dbReference>
<name>A0A1L6FEN4_9RHOO</name>
<dbReference type="EMBL" id="CP018839">
    <property type="protein sequence ID" value="APR05357.1"/>
    <property type="molecule type" value="Genomic_DNA"/>
</dbReference>
<dbReference type="CDD" id="cd05483">
    <property type="entry name" value="retropepsin_like_bacteria"/>
    <property type="match status" value="1"/>
</dbReference>
<keyword evidence="2" id="KW-1185">Reference proteome</keyword>
<organism evidence="1 2">
    <name type="scientific">Thauera chlorobenzoica</name>
    <dbReference type="NCBI Taxonomy" id="96773"/>
    <lineage>
        <taxon>Bacteria</taxon>
        <taxon>Pseudomonadati</taxon>
        <taxon>Pseudomonadota</taxon>
        <taxon>Betaproteobacteria</taxon>
        <taxon>Rhodocyclales</taxon>
        <taxon>Zoogloeaceae</taxon>
        <taxon>Thauera</taxon>
    </lineage>
</organism>
<dbReference type="PROSITE" id="PS00141">
    <property type="entry name" value="ASP_PROTEASE"/>
    <property type="match status" value="1"/>
</dbReference>
<dbReference type="KEGG" id="tcl:Tchl_2531"/>
<dbReference type="GO" id="GO:0004190">
    <property type="term" value="F:aspartic-type endopeptidase activity"/>
    <property type="evidence" value="ECO:0007669"/>
    <property type="project" value="InterPro"/>
</dbReference>
<accession>A0A1L6FEN4</accession>
<dbReference type="Proteomes" id="UP000185739">
    <property type="component" value="Chromosome"/>
</dbReference>
<dbReference type="Pfam" id="PF13975">
    <property type="entry name" value="gag-asp_proteas"/>
    <property type="match status" value="1"/>
</dbReference>
<dbReference type="InterPro" id="IPR011969">
    <property type="entry name" value="Clan_AA_Asp_peptidase_C"/>
</dbReference>
<dbReference type="SUPFAM" id="SSF50630">
    <property type="entry name" value="Acid proteases"/>
    <property type="match status" value="1"/>
</dbReference>
<proteinExistence type="predicted"/>
<dbReference type="AlphaFoldDB" id="A0A1L6FEN4"/>
<evidence type="ECO:0000313" key="2">
    <source>
        <dbReference type="Proteomes" id="UP000185739"/>
    </source>
</evidence>